<protein>
    <recommendedName>
        <fullName evidence="1">Alcohol dehydrogenase-like N-terminal domain-containing protein</fullName>
    </recommendedName>
</protein>
<dbReference type="PANTHER" id="PTHR43677">
    <property type="entry name" value="SHORT-CHAIN DEHYDROGENASE/REDUCTASE"/>
    <property type="match status" value="1"/>
</dbReference>
<feature type="domain" description="Alcohol dehydrogenase-like N-terminal" evidence="1">
    <location>
        <begin position="30"/>
        <end position="149"/>
    </location>
</feature>
<dbReference type="SUPFAM" id="SSF51735">
    <property type="entry name" value="NAD(P)-binding Rossmann-fold domains"/>
    <property type="match status" value="1"/>
</dbReference>
<gene>
    <name evidence="2" type="ORF">PRZ48_005509</name>
</gene>
<dbReference type="InterPro" id="IPR011032">
    <property type="entry name" value="GroES-like_sf"/>
</dbReference>
<reference evidence="2 3" key="1">
    <citation type="journal article" date="2023" name="G3 (Bethesda)">
        <title>A chromosome-level genome assembly of Zasmidium syzygii isolated from banana leaves.</title>
        <authorList>
            <person name="van Westerhoven A.C."/>
            <person name="Mehrabi R."/>
            <person name="Talebi R."/>
            <person name="Steentjes M.B.F."/>
            <person name="Corcolon B."/>
            <person name="Chong P.A."/>
            <person name="Kema G.H.J."/>
            <person name="Seidl M.F."/>
        </authorList>
    </citation>
    <scope>NUCLEOTIDE SEQUENCE [LARGE SCALE GENOMIC DNA]</scope>
    <source>
        <strain evidence="2 3">P124</strain>
    </source>
</reference>
<evidence type="ECO:0000313" key="3">
    <source>
        <dbReference type="Proteomes" id="UP001305779"/>
    </source>
</evidence>
<dbReference type="InterPro" id="IPR036291">
    <property type="entry name" value="NAD(P)-bd_dom_sf"/>
</dbReference>
<dbReference type="SUPFAM" id="SSF50129">
    <property type="entry name" value="GroES-like"/>
    <property type="match status" value="1"/>
</dbReference>
<dbReference type="InterPro" id="IPR013154">
    <property type="entry name" value="ADH-like_N"/>
</dbReference>
<dbReference type="Proteomes" id="UP001305779">
    <property type="component" value="Unassembled WGS sequence"/>
</dbReference>
<dbReference type="Gene3D" id="3.90.180.10">
    <property type="entry name" value="Medium-chain alcohol dehydrogenases, catalytic domain"/>
    <property type="match status" value="1"/>
</dbReference>
<dbReference type="EMBL" id="JAXOVC010000003">
    <property type="protein sequence ID" value="KAK4504593.1"/>
    <property type="molecule type" value="Genomic_DNA"/>
</dbReference>
<proteinExistence type="predicted"/>
<dbReference type="Pfam" id="PF08240">
    <property type="entry name" value="ADH_N"/>
    <property type="match status" value="1"/>
</dbReference>
<evidence type="ECO:0000313" key="2">
    <source>
        <dbReference type="EMBL" id="KAK4504593.1"/>
    </source>
</evidence>
<dbReference type="PANTHER" id="PTHR43677:SF4">
    <property type="entry name" value="QUINONE OXIDOREDUCTASE-LIKE PROTEIN 2"/>
    <property type="match status" value="1"/>
</dbReference>
<dbReference type="InterPro" id="IPR051397">
    <property type="entry name" value="Zn-ADH-like_protein"/>
</dbReference>
<evidence type="ECO:0000259" key="1">
    <source>
        <dbReference type="Pfam" id="PF08240"/>
    </source>
</evidence>
<comment type="caution">
    <text evidence="2">The sequence shown here is derived from an EMBL/GenBank/DDBJ whole genome shotgun (WGS) entry which is preliminary data.</text>
</comment>
<name>A0ABR0EUS4_ZASCE</name>
<accession>A0ABR0EUS4</accession>
<keyword evidence="3" id="KW-1185">Reference proteome</keyword>
<organism evidence="2 3">
    <name type="scientific">Zasmidium cellare</name>
    <name type="common">Wine cellar mold</name>
    <name type="synonym">Racodium cellare</name>
    <dbReference type="NCBI Taxonomy" id="395010"/>
    <lineage>
        <taxon>Eukaryota</taxon>
        <taxon>Fungi</taxon>
        <taxon>Dikarya</taxon>
        <taxon>Ascomycota</taxon>
        <taxon>Pezizomycotina</taxon>
        <taxon>Dothideomycetes</taxon>
        <taxon>Dothideomycetidae</taxon>
        <taxon>Mycosphaerellales</taxon>
        <taxon>Mycosphaerellaceae</taxon>
        <taxon>Zasmidium</taxon>
    </lineage>
</organism>
<dbReference type="Gene3D" id="3.40.50.720">
    <property type="entry name" value="NAD(P)-binding Rossmann-like Domain"/>
    <property type="match status" value="1"/>
</dbReference>
<sequence>MAQLPSHMRALVYDGSHSKVETIPTPQPTPGTAVVRVLSTKVNPYTREVFWEEGSNVPNRKYPFPTPIVPGSSGIARVAAVGADSTKLRPGDLVFLSNTISSRDNPSDILVAGLLQGYTEGSKKLMTEVYRNWTFAEYCLVPLENICRLNEKRLTGDTKDGGLGYTIHELTYVGSLAVPYGGLVGIDLKAGETIIVAPATGSYGGAAVAMALSIGAKVIALGRNEEALKKLRQQLPNSERLHVVAMSGDMATDLASLRSFGPIDAFLDIGPPGAAKSTHIKSSILATGQGARISLMGGYLEDIPIPHVDIMGANKKLFGKMMYERADVERLFKMIEAGTLKIGRAGGVEVVGKHKLEGWRDAWEDAARHSTFGQQVVIAP</sequence>